<name>A0ABR3SRD8_9PEZI</name>
<evidence type="ECO:0000313" key="2">
    <source>
        <dbReference type="EMBL" id="KAL1627682.1"/>
    </source>
</evidence>
<evidence type="ECO:0000313" key="3">
    <source>
        <dbReference type="Proteomes" id="UP001521116"/>
    </source>
</evidence>
<gene>
    <name evidence="2" type="ORF">SLS56_006214</name>
</gene>
<comment type="caution">
    <text evidence="2">The sequence shown here is derived from an EMBL/GenBank/DDBJ whole genome shotgun (WGS) entry which is preliminary data.</text>
</comment>
<dbReference type="InterPro" id="IPR029058">
    <property type="entry name" value="AB_hydrolase_fold"/>
</dbReference>
<dbReference type="Pfam" id="PF00135">
    <property type="entry name" value="COesterase"/>
    <property type="match status" value="1"/>
</dbReference>
<dbReference type="PANTHER" id="PTHR11559">
    <property type="entry name" value="CARBOXYLESTERASE"/>
    <property type="match status" value="1"/>
</dbReference>
<reference evidence="2 3" key="1">
    <citation type="submission" date="2024-02" db="EMBL/GenBank/DDBJ databases">
        <title>De novo assembly and annotation of 12 fungi associated with fruit tree decline syndrome in Ontario, Canada.</title>
        <authorList>
            <person name="Sulman M."/>
            <person name="Ellouze W."/>
            <person name="Ilyukhin E."/>
        </authorList>
    </citation>
    <scope>NUCLEOTIDE SEQUENCE [LARGE SCALE GENOMIC DNA]</scope>
    <source>
        <strain evidence="2 3">M1-105</strain>
    </source>
</reference>
<dbReference type="SUPFAM" id="SSF53474">
    <property type="entry name" value="alpha/beta-Hydrolases"/>
    <property type="match status" value="1"/>
</dbReference>
<organism evidence="2 3">
    <name type="scientific">Neofusicoccum ribis</name>
    <dbReference type="NCBI Taxonomy" id="45134"/>
    <lineage>
        <taxon>Eukaryota</taxon>
        <taxon>Fungi</taxon>
        <taxon>Dikarya</taxon>
        <taxon>Ascomycota</taxon>
        <taxon>Pezizomycotina</taxon>
        <taxon>Dothideomycetes</taxon>
        <taxon>Dothideomycetes incertae sedis</taxon>
        <taxon>Botryosphaeriales</taxon>
        <taxon>Botryosphaeriaceae</taxon>
        <taxon>Neofusicoccum</taxon>
    </lineage>
</organism>
<dbReference type="InterPro" id="IPR002018">
    <property type="entry name" value="CarbesteraseB"/>
</dbReference>
<sequence length="545" mass="59984">MTPLQSSLPAVVLPQGKIVGKVLQEGWPQPLEAFRGVPFSKPPTGPRRFRPLEALEASNSTVYALEIGPPCPGKSFRDPPPVPYDESCMVVNIFRPVGVNSSAGLPVGLYIPGGAFNRGHASMADIGSMVANSDALFIGVSFQYRIGALGFLPSGLTEEQGLLNLGLRDIIFFFNWLRDNISQFGGNPEDVTVFALSAGAHAIGHMIMNLDEPFFQRAIMESGGPTARAVHKPTSKLHEVQFAEFIEAAGCGKVPGDSAEVFDCLRQQPSDTVITASFDIFDKYNPSLRWAFQPTIDGTTIRGRQTDAWLSGRWHKIPILTGFTTNEAASYVPKSLDKPEEFSEYFRVLLPELTDEDINELEKLYPDPSTDESSPYAESRPIDNIGSQYKRAEAAYAHYAYVCPVYANALHTSPEVPVYLYRWATNSSVLRGADHGDQKPYETYTRAARGGSPLHEQMAGELHAYWTSFITRNGDPNALEGSRAAGRVPWRPFRKGEREVKILFGEGNDELAGGSGVGVASQMVDATWARKECDWWFSKGKKVYQ</sequence>
<dbReference type="EMBL" id="JAJVDC020000069">
    <property type="protein sequence ID" value="KAL1627682.1"/>
    <property type="molecule type" value="Genomic_DNA"/>
</dbReference>
<evidence type="ECO:0000259" key="1">
    <source>
        <dbReference type="Pfam" id="PF00135"/>
    </source>
</evidence>
<keyword evidence="3" id="KW-1185">Reference proteome</keyword>
<proteinExistence type="predicted"/>
<dbReference type="InterPro" id="IPR050309">
    <property type="entry name" value="Type-B_Carboxylest/Lipase"/>
</dbReference>
<dbReference type="Gene3D" id="3.40.50.1820">
    <property type="entry name" value="alpha/beta hydrolase"/>
    <property type="match status" value="1"/>
</dbReference>
<accession>A0ABR3SRD8</accession>
<dbReference type="Proteomes" id="UP001521116">
    <property type="component" value="Unassembled WGS sequence"/>
</dbReference>
<protein>
    <recommendedName>
        <fullName evidence="1">Carboxylesterase type B domain-containing protein</fullName>
    </recommendedName>
</protein>
<feature type="domain" description="Carboxylesterase type B" evidence="1">
    <location>
        <begin position="9"/>
        <end position="498"/>
    </location>
</feature>